<name>A0A2P4YNB1_9STRA</name>
<dbReference type="EMBL" id="NCKW01001816">
    <property type="protein sequence ID" value="POM79291.1"/>
    <property type="molecule type" value="Genomic_DNA"/>
</dbReference>
<gene>
    <name evidence="1" type="ORF">PHPALM_3072</name>
</gene>
<keyword evidence="2" id="KW-1185">Reference proteome</keyword>
<reference evidence="1 2" key="1">
    <citation type="journal article" date="2017" name="Genome Biol. Evol.">
        <title>Phytophthora megakarya and P. palmivora, closely related causal agents of cacao black pod rot, underwent increases in genome sizes and gene numbers by different mechanisms.</title>
        <authorList>
            <person name="Ali S.S."/>
            <person name="Shao J."/>
            <person name="Lary D.J."/>
            <person name="Kronmiller B."/>
            <person name="Shen D."/>
            <person name="Strem M.D."/>
            <person name="Amoako-Attah I."/>
            <person name="Akrofi A.Y."/>
            <person name="Begoude B.A."/>
            <person name="Ten Hoopen G.M."/>
            <person name="Coulibaly K."/>
            <person name="Kebe B.I."/>
            <person name="Melnick R.L."/>
            <person name="Guiltinan M.J."/>
            <person name="Tyler B.M."/>
            <person name="Meinhardt L.W."/>
            <person name="Bailey B.A."/>
        </authorList>
    </citation>
    <scope>NUCLEOTIDE SEQUENCE [LARGE SCALE GENOMIC DNA]</scope>
    <source>
        <strain evidence="2">sbr112.9</strain>
    </source>
</reference>
<dbReference type="Proteomes" id="UP000237271">
    <property type="component" value="Unassembled WGS sequence"/>
</dbReference>
<evidence type="ECO:0000313" key="2">
    <source>
        <dbReference type="Proteomes" id="UP000237271"/>
    </source>
</evidence>
<dbReference type="AlphaFoldDB" id="A0A2P4YNB1"/>
<organism evidence="1 2">
    <name type="scientific">Phytophthora palmivora</name>
    <dbReference type="NCBI Taxonomy" id="4796"/>
    <lineage>
        <taxon>Eukaryota</taxon>
        <taxon>Sar</taxon>
        <taxon>Stramenopiles</taxon>
        <taxon>Oomycota</taxon>
        <taxon>Peronosporomycetes</taxon>
        <taxon>Peronosporales</taxon>
        <taxon>Peronosporaceae</taxon>
        <taxon>Phytophthora</taxon>
    </lineage>
</organism>
<evidence type="ECO:0000313" key="1">
    <source>
        <dbReference type="EMBL" id="POM79291.1"/>
    </source>
</evidence>
<dbReference type="OrthoDB" id="992938at2759"/>
<sequence length="78" mass="9067">MDVHTVFQNGTMNRDQLIYMRQSCGYHDTEKEALVCGLQKSISGPKQVIMVIYVDELTIMSKRMRLINKIKAEFIDEI</sequence>
<comment type="caution">
    <text evidence="1">The sequence shown here is derived from an EMBL/GenBank/DDBJ whole genome shotgun (WGS) entry which is preliminary data.</text>
</comment>
<protein>
    <submittedName>
        <fullName evidence="1">Integrase catalytic core protein</fullName>
    </submittedName>
</protein>
<accession>A0A2P4YNB1</accession>
<proteinExistence type="predicted"/>